<evidence type="ECO:0000313" key="3">
    <source>
        <dbReference type="Proteomes" id="UP000467636"/>
    </source>
</evidence>
<evidence type="ECO:0000256" key="1">
    <source>
        <dbReference type="SAM" id="MobiDB-lite"/>
    </source>
</evidence>
<reference evidence="2 3" key="1">
    <citation type="journal article" date="2019" name="Emerg. Microbes Infect.">
        <title>Comprehensive subspecies identification of 175 nontuberculous mycobacteria species based on 7547 genomic profiles.</title>
        <authorList>
            <person name="Matsumoto Y."/>
            <person name="Kinjo T."/>
            <person name="Motooka D."/>
            <person name="Nabeya D."/>
            <person name="Jung N."/>
            <person name="Uechi K."/>
            <person name="Horii T."/>
            <person name="Iida T."/>
            <person name="Fujita J."/>
            <person name="Nakamura S."/>
        </authorList>
    </citation>
    <scope>NUCLEOTIDE SEQUENCE [LARGE SCALE GENOMIC DNA]</scope>
    <source>
        <strain evidence="2 3">JCM 12143</strain>
    </source>
</reference>
<dbReference type="AlphaFoldDB" id="A0AAD1HVP8"/>
<keyword evidence="3" id="KW-1185">Reference proteome</keyword>
<feature type="region of interest" description="Disordered" evidence="1">
    <location>
        <begin position="1"/>
        <end position="116"/>
    </location>
</feature>
<evidence type="ECO:0008006" key="4">
    <source>
        <dbReference type="Google" id="ProtNLM"/>
    </source>
</evidence>
<dbReference type="Proteomes" id="UP000467636">
    <property type="component" value="Chromosome"/>
</dbReference>
<gene>
    <name evidence="2" type="ORF">MTER_09550</name>
</gene>
<dbReference type="EMBL" id="AP022564">
    <property type="protein sequence ID" value="BBX21544.1"/>
    <property type="molecule type" value="Genomic_DNA"/>
</dbReference>
<feature type="compositionally biased region" description="Acidic residues" evidence="1">
    <location>
        <begin position="83"/>
        <end position="92"/>
    </location>
</feature>
<evidence type="ECO:0000313" key="2">
    <source>
        <dbReference type="EMBL" id="BBX21544.1"/>
    </source>
</evidence>
<organism evidence="2 3">
    <name type="scientific">Mycolicibacter terrae</name>
    <dbReference type="NCBI Taxonomy" id="1788"/>
    <lineage>
        <taxon>Bacteria</taxon>
        <taxon>Bacillati</taxon>
        <taxon>Actinomycetota</taxon>
        <taxon>Actinomycetes</taxon>
        <taxon>Mycobacteriales</taxon>
        <taxon>Mycobacteriaceae</taxon>
        <taxon>Mycolicibacter</taxon>
    </lineage>
</organism>
<sequence length="116" mass="12148">MGHSQLSQWNPTGSADDMADQPRIDPTTDTTDDDTLPPSEATDSDELRNDDGDATVTPPDSWQPADAAINGSLDEKLAAEQPDTGEDRDPDEAGPAVTGGRHRAQVSGSPEDGASF</sequence>
<proteinExistence type="predicted"/>
<accession>A0AAD1HVP8</accession>
<feature type="compositionally biased region" description="Polar residues" evidence="1">
    <location>
        <begin position="1"/>
        <end position="13"/>
    </location>
</feature>
<protein>
    <recommendedName>
        <fullName evidence="4">PAS domain S-box/diguanylate cyclase (GGDEF) domain-containing protein</fullName>
    </recommendedName>
</protein>
<name>A0AAD1HVP8_9MYCO</name>